<reference evidence="4 5" key="1">
    <citation type="submission" date="2016-10" db="EMBL/GenBank/DDBJ databases">
        <authorList>
            <person name="de Groot N.N."/>
        </authorList>
    </citation>
    <scope>NUCLEOTIDE SEQUENCE [LARGE SCALE GENOMIC DNA]</scope>
    <source>
        <strain evidence="4 5">DSM 18438</strain>
    </source>
</reference>
<proteinExistence type="inferred from homology"/>
<keyword evidence="3" id="KW-0479">Metal-binding</keyword>
<dbReference type="Proteomes" id="UP000199058">
    <property type="component" value="Unassembled WGS sequence"/>
</dbReference>
<comment type="cofactor">
    <cofactor evidence="3">
        <name>Mg(2+)</name>
        <dbReference type="ChEBI" id="CHEBI:18420"/>
    </cofactor>
    <text evidence="3">Binds 2 magnesium ions per subunit.</text>
</comment>
<sequence>MSLQQAFRGGLLGLAAGDALGAPLEFSRRNAFIPVYGFSKGGPWKLNPGEWTDDTSMALCLATSLVESGGLDLHDQMQRYLRWYQEGYMSVSGNCFDIGTTTLSSLQRYKRYGIVPAGDPNPQASGNGGLMRLLPVILATWDNPLRLKSWVEAATMTTHASPDCLDASLVFADAVSRVLEGEALQEVLASPQILGGQTRGQAIERVLEGNYRHLDRSELGEGFYVIEALENAFWACWKGGSLKQTLLRAANLGGDADTVAAIAGQLVGVVKGEALLPDSWKQELAWCEKLQVVADDLLDLNQKLRQLPWTFDKLPAASSHSSGSHDADYRPAFHI</sequence>
<dbReference type="GO" id="GO:0046872">
    <property type="term" value="F:metal ion binding"/>
    <property type="evidence" value="ECO:0007669"/>
    <property type="project" value="UniProtKB-KW"/>
</dbReference>
<feature type="binding site" evidence="3">
    <location>
        <position position="257"/>
    </location>
    <ligand>
        <name>Mg(2+)</name>
        <dbReference type="ChEBI" id="CHEBI:18420"/>
        <label>1</label>
    </ligand>
</feature>
<dbReference type="GO" id="GO:0016787">
    <property type="term" value="F:hydrolase activity"/>
    <property type="evidence" value="ECO:0007669"/>
    <property type="project" value="UniProtKB-KW"/>
</dbReference>
<dbReference type="Pfam" id="PF03747">
    <property type="entry name" value="ADP_ribosyl_GH"/>
    <property type="match status" value="1"/>
</dbReference>
<keyword evidence="2 4" id="KW-0378">Hydrolase</keyword>
<accession>A0A1I1EJ72</accession>
<dbReference type="InterPro" id="IPR005502">
    <property type="entry name" value="Ribosyl_crysJ1"/>
</dbReference>
<keyword evidence="3" id="KW-0460">Magnesium</keyword>
<dbReference type="InterPro" id="IPR036705">
    <property type="entry name" value="Ribosyl_crysJ1_sf"/>
</dbReference>
<keyword evidence="5" id="KW-1185">Reference proteome</keyword>
<feature type="binding site" evidence="3">
    <location>
        <position position="54"/>
    </location>
    <ligand>
        <name>Mg(2+)</name>
        <dbReference type="ChEBI" id="CHEBI:18420"/>
        <label>1</label>
    </ligand>
</feature>
<dbReference type="OrthoDB" id="9798107at2"/>
<evidence type="ECO:0000256" key="2">
    <source>
        <dbReference type="ARBA" id="ARBA00022801"/>
    </source>
</evidence>
<feature type="binding site" evidence="3">
    <location>
        <position position="52"/>
    </location>
    <ligand>
        <name>Mg(2+)</name>
        <dbReference type="ChEBI" id="CHEBI:18420"/>
        <label>1</label>
    </ligand>
</feature>
<evidence type="ECO:0000256" key="1">
    <source>
        <dbReference type="ARBA" id="ARBA00010702"/>
    </source>
</evidence>
<dbReference type="EMBL" id="FOLH01000001">
    <property type="protein sequence ID" value="SFB87175.1"/>
    <property type="molecule type" value="Genomic_DNA"/>
</dbReference>
<protein>
    <submittedName>
        <fullName evidence="4">ADP-ribosyl-[dinitrogen reductase] hydrolase</fullName>
    </submittedName>
</protein>
<dbReference type="RefSeq" id="WP_091959042.1">
    <property type="nucleotide sequence ID" value="NZ_FOLH01000001.1"/>
</dbReference>
<dbReference type="PANTHER" id="PTHR16222">
    <property type="entry name" value="ADP-RIBOSYLGLYCOHYDROLASE"/>
    <property type="match status" value="1"/>
</dbReference>
<evidence type="ECO:0000313" key="4">
    <source>
        <dbReference type="EMBL" id="SFB87175.1"/>
    </source>
</evidence>
<comment type="similarity">
    <text evidence="1">Belongs to the ADP-ribosylglycohydrolase family.</text>
</comment>
<organism evidence="4 5">
    <name type="scientific">Marinospirillum celere</name>
    <dbReference type="NCBI Taxonomy" id="1122252"/>
    <lineage>
        <taxon>Bacteria</taxon>
        <taxon>Pseudomonadati</taxon>
        <taxon>Pseudomonadota</taxon>
        <taxon>Gammaproteobacteria</taxon>
        <taxon>Oceanospirillales</taxon>
        <taxon>Oceanospirillaceae</taxon>
        <taxon>Marinospirillum</taxon>
    </lineage>
</organism>
<dbReference type="AlphaFoldDB" id="A0A1I1EJ72"/>
<evidence type="ECO:0000313" key="5">
    <source>
        <dbReference type="Proteomes" id="UP000199058"/>
    </source>
</evidence>
<gene>
    <name evidence="4" type="ORF">SAMN05660443_0644</name>
</gene>
<dbReference type="InterPro" id="IPR050792">
    <property type="entry name" value="ADP-ribosylglycohydrolase"/>
</dbReference>
<dbReference type="STRING" id="1122252.SAMN05660443_0644"/>
<feature type="binding site" evidence="3">
    <location>
        <position position="255"/>
    </location>
    <ligand>
        <name>Mg(2+)</name>
        <dbReference type="ChEBI" id="CHEBI:18420"/>
        <label>1</label>
    </ligand>
</feature>
<feature type="binding site" evidence="3">
    <location>
        <position position="258"/>
    </location>
    <ligand>
        <name>Mg(2+)</name>
        <dbReference type="ChEBI" id="CHEBI:18420"/>
        <label>1</label>
    </ligand>
</feature>
<evidence type="ECO:0000256" key="3">
    <source>
        <dbReference type="PIRSR" id="PIRSR605502-1"/>
    </source>
</evidence>
<dbReference type="PANTHER" id="PTHR16222:SF24">
    <property type="entry name" value="ADP-RIBOSYLHYDROLASE ARH3"/>
    <property type="match status" value="1"/>
</dbReference>
<dbReference type="Gene3D" id="1.10.4080.10">
    <property type="entry name" value="ADP-ribosylation/Crystallin J1"/>
    <property type="match status" value="1"/>
</dbReference>
<name>A0A1I1EJ72_9GAMM</name>
<dbReference type="SUPFAM" id="SSF101478">
    <property type="entry name" value="ADP-ribosylglycohydrolase"/>
    <property type="match status" value="1"/>
</dbReference>
<feature type="binding site" evidence="3">
    <location>
        <position position="53"/>
    </location>
    <ligand>
        <name>Mg(2+)</name>
        <dbReference type="ChEBI" id="CHEBI:18420"/>
        <label>1</label>
    </ligand>
</feature>